<evidence type="ECO:0000256" key="1">
    <source>
        <dbReference type="PROSITE-ProRule" id="PRU00325"/>
    </source>
</evidence>
<name>A0ABS4DGN8_9CHLR</name>
<evidence type="ECO:0000313" key="4">
    <source>
        <dbReference type="Proteomes" id="UP001193081"/>
    </source>
</evidence>
<dbReference type="PROSITE" id="PS50966">
    <property type="entry name" value="ZF_SWIM"/>
    <property type="match status" value="1"/>
</dbReference>
<dbReference type="EMBL" id="SIJK02000080">
    <property type="protein sequence ID" value="MBP1468609.1"/>
    <property type="molecule type" value="Genomic_DNA"/>
</dbReference>
<proteinExistence type="predicted"/>
<dbReference type="InterPro" id="IPR007527">
    <property type="entry name" value="Znf_SWIM"/>
</dbReference>
<accession>A0ABS4DGN8</accession>
<dbReference type="Proteomes" id="UP001193081">
    <property type="component" value="Unassembled WGS sequence"/>
</dbReference>
<organism evidence="3 4">
    <name type="scientific">Candidatus Chloroploca mongolica</name>
    <dbReference type="NCBI Taxonomy" id="2528176"/>
    <lineage>
        <taxon>Bacteria</taxon>
        <taxon>Bacillati</taxon>
        <taxon>Chloroflexota</taxon>
        <taxon>Chloroflexia</taxon>
        <taxon>Chloroflexales</taxon>
        <taxon>Chloroflexineae</taxon>
        <taxon>Oscillochloridaceae</taxon>
        <taxon>Candidatus Chloroploca</taxon>
    </lineage>
</organism>
<sequence>MHTFFDIFTLRNGLYAKVQGNHGVYRVSIFEYNDQIDATCSCYIGKNGYCHHCEALARTFLLHPTTIPPVPAYHIADVRTATTPEQINQYIRSTALAELLQELERNRISIKSVAASLGVSPQRIRALIKKEQHQGVVDELTPIKLSCLWLLDHLNREKPR</sequence>
<keyword evidence="4" id="KW-1185">Reference proteome</keyword>
<feature type="domain" description="SWIM-type" evidence="2">
    <location>
        <begin position="25"/>
        <end position="61"/>
    </location>
</feature>
<protein>
    <recommendedName>
        <fullName evidence="2">SWIM-type domain-containing protein</fullName>
    </recommendedName>
</protein>
<reference evidence="3 4" key="1">
    <citation type="submission" date="2021-03" db="EMBL/GenBank/DDBJ databases">
        <authorList>
            <person name="Grouzdev D.S."/>
        </authorList>
    </citation>
    <scope>NUCLEOTIDE SEQUENCE [LARGE SCALE GENOMIC DNA]</scope>
    <source>
        <strain evidence="3 4">M50-1</strain>
    </source>
</reference>
<evidence type="ECO:0000313" key="3">
    <source>
        <dbReference type="EMBL" id="MBP1468609.1"/>
    </source>
</evidence>
<evidence type="ECO:0000259" key="2">
    <source>
        <dbReference type="PROSITE" id="PS50966"/>
    </source>
</evidence>
<comment type="caution">
    <text evidence="3">The sequence shown here is derived from an EMBL/GenBank/DDBJ whole genome shotgun (WGS) entry which is preliminary data.</text>
</comment>
<keyword evidence="1" id="KW-0863">Zinc-finger</keyword>
<keyword evidence="1" id="KW-0479">Metal-binding</keyword>
<gene>
    <name evidence="3" type="ORF">EYB53_023045</name>
</gene>
<keyword evidence="1" id="KW-0862">Zinc</keyword>